<evidence type="ECO:0000313" key="3">
    <source>
        <dbReference type="Proteomes" id="UP000762676"/>
    </source>
</evidence>
<dbReference type="AlphaFoldDB" id="A0AAV4FL11"/>
<proteinExistence type="predicted"/>
<sequence>MPGVRPQARSINTAVGSAGHCRILLILDRYDDDDGDNDEDDDDDNDDFEMNDDDGDDHFKDDDDDGANLIIMELRFLNCQYLLLGFLDSRKPGA</sequence>
<organism evidence="2 3">
    <name type="scientific">Elysia marginata</name>
    <dbReference type="NCBI Taxonomy" id="1093978"/>
    <lineage>
        <taxon>Eukaryota</taxon>
        <taxon>Metazoa</taxon>
        <taxon>Spiralia</taxon>
        <taxon>Lophotrochozoa</taxon>
        <taxon>Mollusca</taxon>
        <taxon>Gastropoda</taxon>
        <taxon>Heterobranchia</taxon>
        <taxon>Euthyneura</taxon>
        <taxon>Panpulmonata</taxon>
        <taxon>Sacoglossa</taxon>
        <taxon>Placobranchoidea</taxon>
        <taxon>Plakobranchidae</taxon>
        <taxon>Elysia</taxon>
    </lineage>
</organism>
<dbReference type="Proteomes" id="UP000762676">
    <property type="component" value="Unassembled WGS sequence"/>
</dbReference>
<evidence type="ECO:0000313" key="2">
    <source>
        <dbReference type="EMBL" id="GFR73963.1"/>
    </source>
</evidence>
<keyword evidence="3" id="KW-1185">Reference proteome</keyword>
<gene>
    <name evidence="2" type="ORF">ElyMa_000418000</name>
</gene>
<dbReference type="EMBL" id="BMAT01000828">
    <property type="protein sequence ID" value="GFR73963.1"/>
    <property type="molecule type" value="Genomic_DNA"/>
</dbReference>
<protein>
    <submittedName>
        <fullName evidence="2">Uncharacterized protein</fullName>
    </submittedName>
</protein>
<comment type="caution">
    <text evidence="2">The sequence shown here is derived from an EMBL/GenBank/DDBJ whole genome shotgun (WGS) entry which is preliminary data.</text>
</comment>
<reference evidence="2 3" key="1">
    <citation type="journal article" date="2021" name="Elife">
        <title>Chloroplast acquisition without the gene transfer in kleptoplastic sea slugs, Plakobranchus ocellatus.</title>
        <authorList>
            <person name="Maeda T."/>
            <person name="Takahashi S."/>
            <person name="Yoshida T."/>
            <person name="Shimamura S."/>
            <person name="Takaki Y."/>
            <person name="Nagai Y."/>
            <person name="Toyoda A."/>
            <person name="Suzuki Y."/>
            <person name="Arimoto A."/>
            <person name="Ishii H."/>
            <person name="Satoh N."/>
            <person name="Nishiyama T."/>
            <person name="Hasebe M."/>
            <person name="Maruyama T."/>
            <person name="Minagawa J."/>
            <person name="Obokata J."/>
            <person name="Shigenobu S."/>
        </authorList>
    </citation>
    <scope>NUCLEOTIDE SEQUENCE [LARGE SCALE GENOMIC DNA]</scope>
</reference>
<name>A0AAV4FL11_9GAST</name>
<accession>A0AAV4FL11</accession>
<feature type="region of interest" description="Disordered" evidence="1">
    <location>
        <begin position="30"/>
        <end position="62"/>
    </location>
</feature>
<evidence type="ECO:0000256" key="1">
    <source>
        <dbReference type="SAM" id="MobiDB-lite"/>
    </source>
</evidence>